<dbReference type="InterPro" id="IPR036259">
    <property type="entry name" value="MFS_trans_sf"/>
</dbReference>
<dbReference type="PANTHER" id="PTHR45757">
    <property type="entry name" value="PROTEIN CBG23364-RELATED"/>
    <property type="match status" value="1"/>
</dbReference>
<feature type="region of interest" description="Disordered" evidence="1">
    <location>
        <begin position="277"/>
        <end position="296"/>
    </location>
</feature>
<dbReference type="GO" id="GO:0022857">
    <property type="term" value="F:transmembrane transporter activity"/>
    <property type="evidence" value="ECO:0007669"/>
    <property type="project" value="InterPro"/>
</dbReference>
<name>A0A914HB50_GLORO</name>
<feature type="compositionally biased region" description="Low complexity" evidence="1">
    <location>
        <begin position="29"/>
        <end position="42"/>
    </location>
</feature>
<evidence type="ECO:0000256" key="1">
    <source>
        <dbReference type="SAM" id="MobiDB-lite"/>
    </source>
</evidence>
<dbReference type="Pfam" id="PF07690">
    <property type="entry name" value="MFS_1"/>
    <property type="match status" value="1"/>
</dbReference>
<feature type="transmembrane region" description="Helical" evidence="2">
    <location>
        <begin position="533"/>
        <end position="554"/>
    </location>
</feature>
<feature type="transmembrane region" description="Helical" evidence="2">
    <location>
        <begin position="596"/>
        <end position="617"/>
    </location>
</feature>
<feature type="transmembrane region" description="Helical" evidence="2">
    <location>
        <begin position="338"/>
        <end position="357"/>
    </location>
</feature>
<protein>
    <submittedName>
        <fullName evidence="4">Major facilitator superfamily (MFS) profile domain-containing protein</fullName>
    </submittedName>
</protein>
<accession>A0A914HB50</accession>
<dbReference type="PANTHER" id="PTHR45757:SF7">
    <property type="entry name" value="MFS DOMAIN-CONTAINING PROTEIN"/>
    <property type="match status" value="1"/>
</dbReference>
<sequence>MCDLRSTFLKPLDLETIEEEEADFLSQHSRNNLRNGNRRSGGAQSRPLSQANTITTYDTQHDLLLDVNSLAYLNVNSGRANGSRRNSMQRSTGSAFVGDRGSIVTNKTKSLDKWDSNYYYNDYDPNDPMDIYLSNNTPRRDRSRGTPTTPTRMSNWLGWLWCGSSVRFFILLLSFLSLASLFANIQLFNLVALYAEKDLLPPFLQHQSVVSKTVWSPPDASRWSNNFGDGNGSVLDKPGEEERLLTVVRLNEEAAANGVEAVDTVWAASNGTETLSNVEKGKGQQHAPSPGKHRKGGYGDGLSTRLLQSFSFSVPGIGILLGHFPCVFLIRRISAHKMIFTALIISGAVTAAFPFIINSGVLFVVLSRALLGLAFSPAFVFVGVNAANWATLGEQLLFILAGFMAVQFGPTLSWVSSVFILSVDSHNSRMRLFGLHSAVSTLLAILWLIFYRDHPQKYALVNGEEIARITRGKSIRRTARPRLPRSLGCLLVRSASAWACWVSSFCYFFVVLSLHIFLPVFTYKMLQRFIDATIVVSFVFLLVSHLFVHLISGFFGPSSSWKVRTLNSIGFLSSSILFLTMTIIPRDHLYENRCALLLRLCLIPLGACSAGAIKSAAVCGRLFTQHIVAHMQIAFGLAYFIVPTMVFMIGAESPIVNWRLLFLCCALVLLVGLAFFVIFGSGVPTGWANQWAEEAKERDSLLMVKFTKTPFE</sequence>
<evidence type="ECO:0000256" key="2">
    <source>
        <dbReference type="SAM" id="Phobius"/>
    </source>
</evidence>
<feature type="transmembrane region" description="Helical" evidence="2">
    <location>
        <begin position="660"/>
        <end position="679"/>
    </location>
</feature>
<organism evidence="3 4">
    <name type="scientific">Globodera rostochiensis</name>
    <name type="common">Golden nematode worm</name>
    <name type="synonym">Heterodera rostochiensis</name>
    <dbReference type="NCBI Taxonomy" id="31243"/>
    <lineage>
        <taxon>Eukaryota</taxon>
        <taxon>Metazoa</taxon>
        <taxon>Ecdysozoa</taxon>
        <taxon>Nematoda</taxon>
        <taxon>Chromadorea</taxon>
        <taxon>Rhabditida</taxon>
        <taxon>Tylenchina</taxon>
        <taxon>Tylenchomorpha</taxon>
        <taxon>Tylenchoidea</taxon>
        <taxon>Heteroderidae</taxon>
        <taxon>Heteroderinae</taxon>
        <taxon>Globodera</taxon>
    </lineage>
</organism>
<feature type="region of interest" description="Disordered" evidence="1">
    <location>
        <begin position="24"/>
        <end position="50"/>
    </location>
</feature>
<feature type="transmembrane region" description="Helical" evidence="2">
    <location>
        <begin position="629"/>
        <end position="648"/>
    </location>
</feature>
<keyword evidence="2" id="KW-0472">Membrane</keyword>
<keyword evidence="2" id="KW-0812">Transmembrane</keyword>
<dbReference type="InterPro" id="IPR011701">
    <property type="entry name" value="MFS"/>
</dbReference>
<proteinExistence type="predicted"/>
<dbReference type="SUPFAM" id="SSF103473">
    <property type="entry name" value="MFS general substrate transporter"/>
    <property type="match status" value="1"/>
</dbReference>
<evidence type="ECO:0000313" key="4">
    <source>
        <dbReference type="WBParaSite" id="Gr19_v10_g15734.t1"/>
    </source>
</evidence>
<keyword evidence="2" id="KW-1133">Transmembrane helix</keyword>
<dbReference type="GO" id="GO:0016020">
    <property type="term" value="C:membrane"/>
    <property type="evidence" value="ECO:0007669"/>
    <property type="project" value="TreeGrafter"/>
</dbReference>
<dbReference type="Gene3D" id="1.20.1250.20">
    <property type="entry name" value="MFS general substrate transporter like domains"/>
    <property type="match status" value="1"/>
</dbReference>
<dbReference type="AlphaFoldDB" id="A0A914HB50"/>
<feature type="transmembrane region" description="Helical" evidence="2">
    <location>
        <begin position="310"/>
        <end position="331"/>
    </location>
</feature>
<keyword evidence="3" id="KW-1185">Reference proteome</keyword>
<dbReference type="WBParaSite" id="Gr19_v10_g15734.t1">
    <property type="protein sequence ID" value="Gr19_v10_g15734.t1"/>
    <property type="gene ID" value="Gr19_v10_g15734"/>
</dbReference>
<feature type="transmembrane region" description="Helical" evidence="2">
    <location>
        <begin position="396"/>
        <end position="421"/>
    </location>
</feature>
<feature type="transmembrane region" description="Helical" evidence="2">
    <location>
        <begin position="566"/>
        <end position="584"/>
    </location>
</feature>
<feature type="transmembrane region" description="Helical" evidence="2">
    <location>
        <begin position="507"/>
        <end position="526"/>
    </location>
</feature>
<feature type="transmembrane region" description="Helical" evidence="2">
    <location>
        <begin position="433"/>
        <end position="451"/>
    </location>
</feature>
<dbReference type="Proteomes" id="UP000887572">
    <property type="component" value="Unplaced"/>
</dbReference>
<dbReference type="CDD" id="cd06174">
    <property type="entry name" value="MFS"/>
    <property type="match status" value="1"/>
</dbReference>
<reference evidence="4" key="1">
    <citation type="submission" date="2022-11" db="UniProtKB">
        <authorList>
            <consortium name="WormBaseParasite"/>
        </authorList>
    </citation>
    <scope>IDENTIFICATION</scope>
</reference>
<feature type="transmembrane region" description="Helical" evidence="2">
    <location>
        <begin position="363"/>
        <end position="384"/>
    </location>
</feature>
<evidence type="ECO:0000313" key="3">
    <source>
        <dbReference type="Proteomes" id="UP000887572"/>
    </source>
</evidence>
<feature type="transmembrane region" description="Helical" evidence="2">
    <location>
        <begin position="168"/>
        <end position="195"/>
    </location>
</feature>